<feature type="transmembrane region" description="Helical" evidence="7">
    <location>
        <begin position="127"/>
        <end position="146"/>
    </location>
</feature>
<dbReference type="Gene3D" id="1.10.3720.10">
    <property type="entry name" value="MetI-like"/>
    <property type="match status" value="1"/>
</dbReference>
<comment type="caution">
    <text evidence="9">The sequence shown here is derived from an EMBL/GenBank/DDBJ whole genome shotgun (WGS) entry which is preliminary data.</text>
</comment>
<comment type="similarity">
    <text evidence="7">Belongs to the binding-protein-dependent transport system permease family.</text>
</comment>
<evidence type="ECO:0000256" key="6">
    <source>
        <dbReference type="ARBA" id="ARBA00023136"/>
    </source>
</evidence>
<dbReference type="PANTHER" id="PTHR43386:SF25">
    <property type="entry name" value="PEPTIDE ABC TRANSPORTER PERMEASE PROTEIN"/>
    <property type="match status" value="1"/>
</dbReference>
<keyword evidence="5 7" id="KW-1133">Transmembrane helix</keyword>
<dbReference type="InterPro" id="IPR050366">
    <property type="entry name" value="BP-dependent_transpt_permease"/>
</dbReference>
<feature type="transmembrane region" description="Helical" evidence="7">
    <location>
        <begin position="92"/>
        <end position="115"/>
    </location>
</feature>
<dbReference type="CDD" id="cd06261">
    <property type="entry name" value="TM_PBP2"/>
    <property type="match status" value="1"/>
</dbReference>
<dbReference type="EMBL" id="JAROCF010000001">
    <property type="protein sequence ID" value="MDN4613902.1"/>
    <property type="molecule type" value="Genomic_DNA"/>
</dbReference>
<feature type="transmembrane region" description="Helical" evidence="7">
    <location>
        <begin position="21"/>
        <end position="44"/>
    </location>
</feature>
<keyword evidence="6 7" id="KW-0472">Membrane</keyword>
<dbReference type="PANTHER" id="PTHR43386">
    <property type="entry name" value="OLIGOPEPTIDE TRANSPORT SYSTEM PERMEASE PROTEIN APPC"/>
    <property type="match status" value="1"/>
</dbReference>
<evidence type="ECO:0000256" key="2">
    <source>
        <dbReference type="ARBA" id="ARBA00022448"/>
    </source>
</evidence>
<dbReference type="InterPro" id="IPR035906">
    <property type="entry name" value="MetI-like_sf"/>
</dbReference>
<reference evidence="9" key="1">
    <citation type="submission" date="2023-06" db="EMBL/GenBank/DDBJ databases">
        <title>MT1 and MT2 Draft Genomes of Novel Species.</title>
        <authorList>
            <person name="Venkateswaran K."/>
        </authorList>
    </citation>
    <scope>NUCLEOTIDE SEQUENCE</scope>
    <source>
        <strain evidence="9">F6_8S_P_1B</strain>
    </source>
</reference>
<evidence type="ECO:0000313" key="9">
    <source>
        <dbReference type="EMBL" id="MDN4613902.1"/>
    </source>
</evidence>
<evidence type="ECO:0000256" key="4">
    <source>
        <dbReference type="ARBA" id="ARBA00022692"/>
    </source>
</evidence>
<dbReference type="Pfam" id="PF00528">
    <property type="entry name" value="BPD_transp_1"/>
    <property type="match status" value="1"/>
</dbReference>
<keyword evidence="10" id="KW-1185">Reference proteome</keyword>
<dbReference type="InterPro" id="IPR000515">
    <property type="entry name" value="MetI-like"/>
</dbReference>
<accession>A0ABT8K9Q7</accession>
<keyword evidence="3" id="KW-1003">Cell membrane</keyword>
<comment type="subcellular location">
    <subcellularLocation>
        <location evidence="1 7">Cell membrane</location>
        <topology evidence="1 7">Multi-pass membrane protein</topology>
    </subcellularLocation>
</comment>
<evidence type="ECO:0000256" key="3">
    <source>
        <dbReference type="ARBA" id="ARBA00022475"/>
    </source>
</evidence>
<feature type="transmembrane region" description="Helical" evidence="7">
    <location>
        <begin position="152"/>
        <end position="170"/>
    </location>
</feature>
<evidence type="ECO:0000256" key="7">
    <source>
        <dbReference type="RuleBase" id="RU363032"/>
    </source>
</evidence>
<keyword evidence="4 7" id="KW-0812">Transmembrane</keyword>
<feature type="transmembrane region" description="Helical" evidence="7">
    <location>
        <begin position="209"/>
        <end position="235"/>
    </location>
</feature>
<feature type="domain" description="ABC transmembrane type-1" evidence="8">
    <location>
        <begin position="88"/>
        <end position="277"/>
    </location>
</feature>
<name>A0ABT8K9Q7_9MICO</name>
<dbReference type="RefSeq" id="WP_301210325.1">
    <property type="nucleotide sequence ID" value="NZ_JAROCF010000001.1"/>
</dbReference>
<gene>
    <name evidence="9" type="ORF">P5G50_05490</name>
</gene>
<evidence type="ECO:0000256" key="1">
    <source>
        <dbReference type="ARBA" id="ARBA00004651"/>
    </source>
</evidence>
<evidence type="ECO:0000259" key="8">
    <source>
        <dbReference type="PROSITE" id="PS50928"/>
    </source>
</evidence>
<evidence type="ECO:0000313" key="10">
    <source>
        <dbReference type="Proteomes" id="UP001174208"/>
    </source>
</evidence>
<evidence type="ECO:0000256" key="5">
    <source>
        <dbReference type="ARBA" id="ARBA00022989"/>
    </source>
</evidence>
<proteinExistence type="inferred from homology"/>
<dbReference type="Proteomes" id="UP001174208">
    <property type="component" value="Unassembled WGS sequence"/>
</dbReference>
<dbReference type="SUPFAM" id="SSF161098">
    <property type="entry name" value="MetI-like"/>
    <property type="match status" value="1"/>
</dbReference>
<feature type="transmembrane region" description="Helical" evidence="7">
    <location>
        <begin position="255"/>
        <end position="276"/>
    </location>
</feature>
<dbReference type="PROSITE" id="PS50928">
    <property type="entry name" value="ABC_TM1"/>
    <property type="match status" value="1"/>
</dbReference>
<keyword evidence="2 7" id="KW-0813">Transport</keyword>
<organism evidence="9 10">
    <name type="scientific">Leifsonia williamsii</name>
    <dbReference type="NCBI Taxonomy" id="3035919"/>
    <lineage>
        <taxon>Bacteria</taxon>
        <taxon>Bacillati</taxon>
        <taxon>Actinomycetota</taxon>
        <taxon>Actinomycetes</taxon>
        <taxon>Micrococcales</taxon>
        <taxon>Microbacteriaceae</taxon>
        <taxon>Leifsonia</taxon>
    </lineage>
</organism>
<sequence length="290" mass="30071">MTALASAPTRRPDRPRAGARLARAPWGLYVSIAFALLLLVAVVAPQALTTHLPTAIDYQAALQPPSLAHPFGTDESGRDLYTRVVWGARDSLTIGLGAAAVGVGLALVLGTLAALGVRPVAVVIDRLVEVLFAFPALLLALLLIAIAGPSAATQVLAVGIGTAPGYARMIRGQILGARNSGYVEAATALGHSRLRILRAHILPNALRPLVAVFALSIGQSIVWASSLSFLGLGVAPPASEWGALLDAGRAYLTTAWWLVVIPGLVIVAVALAATTIGRHIQARLEKGERS</sequence>
<protein>
    <submittedName>
        <fullName evidence="9">ABC transporter permease</fullName>
    </submittedName>
</protein>